<dbReference type="GO" id="GO:0016251">
    <property type="term" value="F:RNA polymerase II general transcription initiation factor activity"/>
    <property type="evidence" value="ECO:0007669"/>
    <property type="project" value="TreeGrafter"/>
</dbReference>
<dbReference type="Gene3D" id="2.130.10.10">
    <property type="entry name" value="YVTN repeat-like/Quinoprotein amine dehydrogenase"/>
    <property type="match status" value="1"/>
</dbReference>
<dbReference type="GO" id="GO:0005669">
    <property type="term" value="C:transcription factor TFIID complex"/>
    <property type="evidence" value="ECO:0007669"/>
    <property type="project" value="TreeGrafter"/>
</dbReference>
<dbReference type="EMBL" id="OV651826">
    <property type="protein sequence ID" value="CAH1103545.1"/>
    <property type="molecule type" value="Genomic_DNA"/>
</dbReference>
<dbReference type="Pfam" id="PF04494">
    <property type="entry name" value="TFIID_NTD2"/>
    <property type="match status" value="1"/>
</dbReference>
<dbReference type="InterPro" id="IPR015943">
    <property type="entry name" value="WD40/YVTN_repeat-like_dom_sf"/>
</dbReference>
<dbReference type="InterPro" id="IPR037264">
    <property type="entry name" value="TFIID_NTD2_sf"/>
</dbReference>
<keyword evidence="10" id="KW-1185">Reference proteome</keyword>
<dbReference type="InterPro" id="IPR036322">
    <property type="entry name" value="WD40_repeat_dom_sf"/>
</dbReference>
<evidence type="ECO:0000256" key="3">
    <source>
        <dbReference type="ARBA" id="ARBA00022574"/>
    </source>
</evidence>
<dbReference type="PRINTS" id="PR00320">
    <property type="entry name" value="GPROTEINBRPT"/>
</dbReference>
<reference evidence="9" key="1">
    <citation type="submission" date="2022-01" db="EMBL/GenBank/DDBJ databases">
        <authorList>
            <person name="King R."/>
        </authorList>
    </citation>
    <scope>NUCLEOTIDE SEQUENCE</scope>
</reference>
<proteinExistence type="inferred from homology"/>
<accession>A0A9P0CPP2</accession>
<dbReference type="InterPro" id="IPR020472">
    <property type="entry name" value="WD40_PAC1"/>
</dbReference>
<dbReference type="InterPro" id="IPR007582">
    <property type="entry name" value="TFIID_NTD2"/>
</dbReference>
<evidence type="ECO:0000259" key="8">
    <source>
        <dbReference type="Pfam" id="PF04494"/>
    </source>
</evidence>
<evidence type="ECO:0000256" key="6">
    <source>
        <dbReference type="ARBA" id="ARBA00023163"/>
    </source>
</evidence>
<dbReference type="PANTHER" id="PTHR19879:SF1">
    <property type="entry name" value="CANNONBALL-RELATED"/>
    <property type="match status" value="1"/>
</dbReference>
<dbReference type="SMART" id="SM00320">
    <property type="entry name" value="WD40"/>
    <property type="match status" value="5"/>
</dbReference>
<protein>
    <recommendedName>
        <fullName evidence="8">TFIID subunit TAF5 NTD2 domain-containing protein</fullName>
    </recommendedName>
</protein>
<evidence type="ECO:0000256" key="4">
    <source>
        <dbReference type="ARBA" id="ARBA00022737"/>
    </source>
</evidence>
<evidence type="ECO:0000313" key="10">
    <source>
        <dbReference type="Proteomes" id="UP001153636"/>
    </source>
</evidence>
<evidence type="ECO:0000256" key="7">
    <source>
        <dbReference type="ARBA" id="ARBA00023242"/>
    </source>
</evidence>
<dbReference type="InterPro" id="IPR019775">
    <property type="entry name" value="WD40_repeat_CS"/>
</dbReference>
<keyword evidence="3" id="KW-0853">WD repeat</keyword>
<sequence>MLIMDEVKRKSTKIKRKKREVKNAVALYLQRRNYYTLQTFMVTKRQRLTHSLVETSVGRSNSILNIRCDPIVIDQNFTKFLLWLRDQTKFKNRFHDIECIVAPLFCHLYMEILRYEQADRAASFFKCHVPSINKNNCDNTIIDLIFANETKDKDLSKFKERFRSSRIVLKLQSNSLKNLKVFVLENCHIGFLQVLQTYFDFQVNDITKKQKRVTMPSIEYKKDYKHQKFLNCLRELKREETAIFNINITNNKHLVSCGLLKRQCGLLVFAQHNVLYLMPVHPLNSLYNINHNAYMKFVHHSNHIYSVDLSPDNQMLVSGSADGTLCIYSLETLTLLKKCTGHLGAVYYVKISGNGAYVATGSMDGTARLWEIKKGKILRIFCGHSQAVTCVEFHPNCLYLATGSADRNIRLWCINKASSLRLLHASKGMVYSLAFSPCGKLLASASEDKSIRVWDLLTSKVVIELKCKDAPILKVIWKSDGSEICAGTIDGVIRIWNISRTHDNGENNKYIDPITTHFLNGKLLSIDYAFSTYGTLTV</sequence>
<gene>
    <name evidence="9" type="ORF">PSYICH_LOCUS4568</name>
</gene>
<dbReference type="Pfam" id="PF00400">
    <property type="entry name" value="WD40"/>
    <property type="match status" value="5"/>
</dbReference>
<comment type="subcellular location">
    <subcellularLocation>
        <location evidence="1">Nucleus</location>
    </subcellularLocation>
</comment>
<keyword evidence="7" id="KW-0539">Nucleus</keyword>
<dbReference type="OrthoDB" id="10266330at2759"/>
<dbReference type="PROSITE" id="PS00678">
    <property type="entry name" value="WD_REPEATS_1"/>
    <property type="match status" value="3"/>
</dbReference>
<evidence type="ECO:0000256" key="5">
    <source>
        <dbReference type="ARBA" id="ARBA00023015"/>
    </source>
</evidence>
<keyword evidence="4" id="KW-0677">Repeat</keyword>
<dbReference type="Gene3D" id="1.25.40.500">
    <property type="entry name" value="TFIID subunit TAF5, NTD2 domain"/>
    <property type="match status" value="1"/>
</dbReference>
<keyword evidence="5" id="KW-0805">Transcription regulation</keyword>
<dbReference type="CDD" id="cd00200">
    <property type="entry name" value="WD40"/>
    <property type="match status" value="1"/>
</dbReference>
<evidence type="ECO:0000256" key="2">
    <source>
        <dbReference type="ARBA" id="ARBA00009435"/>
    </source>
</evidence>
<dbReference type="PANTHER" id="PTHR19879">
    <property type="entry name" value="TRANSCRIPTION INITIATION FACTOR TFIID"/>
    <property type="match status" value="1"/>
</dbReference>
<evidence type="ECO:0000313" key="9">
    <source>
        <dbReference type="EMBL" id="CAH1103545.1"/>
    </source>
</evidence>
<keyword evidence="6" id="KW-0804">Transcription</keyword>
<dbReference type="InterPro" id="IPR001680">
    <property type="entry name" value="WD40_rpt"/>
</dbReference>
<dbReference type="Proteomes" id="UP001153636">
    <property type="component" value="Chromosome 14"/>
</dbReference>
<dbReference type="GO" id="GO:0006367">
    <property type="term" value="P:transcription initiation at RNA polymerase II promoter"/>
    <property type="evidence" value="ECO:0007669"/>
    <property type="project" value="TreeGrafter"/>
</dbReference>
<dbReference type="SUPFAM" id="SSF50978">
    <property type="entry name" value="WD40 repeat-like"/>
    <property type="match status" value="1"/>
</dbReference>
<comment type="similarity">
    <text evidence="2">Belongs to the WD repeat TAF5 family.</text>
</comment>
<name>A0A9P0CPP2_9CUCU</name>
<dbReference type="AlphaFoldDB" id="A0A9P0CPP2"/>
<evidence type="ECO:0000256" key="1">
    <source>
        <dbReference type="ARBA" id="ARBA00004123"/>
    </source>
</evidence>
<organism evidence="9 10">
    <name type="scientific">Psylliodes chrysocephalus</name>
    <dbReference type="NCBI Taxonomy" id="3402493"/>
    <lineage>
        <taxon>Eukaryota</taxon>
        <taxon>Metazoa</taxon>
        <taxon>Ecdysozoa</taxon>
        <taxon>Arthropoda</taxon>
        <taxon>Hexapoda</taxon>
        <taxon>Insecta</taxon>
        <taxon>Pterygota</taxon>
        <taxon>Neoptera</taxon>
        <taxon>Endopterygota</taxon>
        <taxon>Coleoptera</taxon>
        <taxon>Polyphaga</taxon>
        <taxon>Cucujiformia</taxon>
        <taxon>Chrysomeloidea</taxon>
        <taxon>Chrysomelidae</taxon>
        <taxon>Galerucinae</taxon>
        <taxon>Alticini</taxon>
        <taxon>Psylliodes</taxon>
    </lineage>
</organism>
<dbReference type="SUPFAM" id="SSF160897">
    <property type="entry name" value="Taf5 N-terminal domain-like"/>
    <property type="match status" value="1"/>
</dbReference>
<feature type="domain" description="TFIID subunit TAF5 NTD2" evidence="8">
    <location>
        <begin position="74"/>
        <end position="196"/>
    </location>
</feature>